<keyword evidence="2" id="KW-0808">Transferase</keyword>
<dbReference type="EMBL" id="JAQQWP010000008">
    <property type="protein sequence ID" value="KAK8106746.1"/>
    <property type="molecule type" value="Genomic_DNA"/>
</dbReference>
<evidence type="ECO:0000313" key="3">
    <source>
        <dbReference type="Proteomes" id="UP001392437"/>
    </source>
</evidence>
<dbReference type="GO" id="GO:0008168">
    <property type="term" value="F:methyltransferase activity"/>
    <property type="evidence" value="ECO:0007669"/>
    <property type="project" value="UniProtKB-KW"/>
</dbReference>
<reference evidence="2 3" key="1">
    <citation type="submission" date="2023-01" db="EMBL/GenBank/DDBJ databases">
        <title>Analysis of 21 Apiospora genomes using comparative genomics revels a genus with tremendous synthesis potential of carbohydrate active enzymes and secondary metabolites.</title>
        <authorList>
            <person name="Sorensen T."/>
        </authorList>
    </citation>
    <scope>NUCLEOTIDE SEQUENCE [LARGE SCALE GENOMIC DNA]</scope>
    <source>
        <strain evidence="2 3">CBS 117206</strain>
    </source>
</reference>
<evidence type="ECO:0000313" key="2">
    <source>
        <dbReference type="EMBL" id="KAK8106746.1"/>
    </source>
</evidence>
<sequence>MDATQDDASAETCQCMNAFSPTFADEELLREPTGSSIYEPDHVVGESGRQYHGYKEGSYLLPNDEGSAFYQHNPAEQDRLDFQHTMMTSILGGKLAMAPIRETPKRVMDVATGTEVWALEFARANPGSYVVGTDLSKIQPEPEIVTGIRDQKKIFQQVYDHLVPGGWIEIQDGTMELDGVGVEDSHIRKWFDFCTAGATAKGFDVRKAKNYDNWLKDIGSTEIHAQRFEVPCSPWPKDPHAAHIGAYQQRNMHDGLRGVSYLLLRNAGMSPEEIEEFVQATKQELRKGKVQGYSYLSSPAVQRGGRLRGSATRQHQAQRRTGARLGPGRQQSTGSESGAPIVHLETAQTRPGTTNTSLPAPRERAIQADDLQRRRPHKTDGAREDSKTSFP</sequence>
<dbReference type="Gene3D" id="3.40.50.150">
    <property type="entry name" value="Vaccinia Virus protein VP39"/>
    <property type="match status" value="2"/>
</dbReference>
<dbReference type="InterPro" id="IPR029063">
    <property type="entry name" value="SAM-dependent_MTases_sf"/>
</dbReference>
<keyword evidence="2" id="KW-0489">Methyltransferase</keyword>
<evidence type="ECO:0000256" key="1">
    <source>
        <dbReference type="SAM" id="MobiDB-lite"/>
    </source>
</evidence>
<dbReference type="SUPFAM" id="SSF53335">
    <property type="entry name" value="S-adenosyl-L-methionine-dependent methyltransferases"/>
    <property type="match status" value="1"/>
</dbReference>
<accession>A0AAW0QUC5</accession>
<feature type="compositionally biased region" description="Basic and acidic residues" evidence="1">
    <location>
        <begin position="361"/>
        <end position="391"/>
    </location>
</feature>
<feature type="compositionally biased region" description="Polar residues" evidence="1">
    <location>
        <begin position="346"/>
        <end position="358"/>
    </location>
</feature>
<organism evidence="2 3">
    <name type="scientific">Apiospora kogelbergensis</name>
    <dbReference type="NCBI Taxonomy" id="1337665"/>
    <lineage>
        <taxon>Eukaryota</taxon>
        <taxon>Fungi</taxon>
        <taxon>Dikarya</taxon>
        <taxon>Ascomycota</taxon>
        <taxon>Pezizomycotina</taxon>
        <taxon>Sordariomycetes</taxon>
        <taxon>Xylariomycetidae</taxon>
        <taxon>Amphisphaeriales</taxon>
        <taxon>Apiosporaceae</taxon>
        <taxon>Apiospora</taxon>
    </lineage>
</organism>
<gene>
    <name evidence="2" type="ORF">PG999_010105</name>
</gene>
<dbReference type="Proteomes" id="UP001392437">
    <property type="component" value="Unassembled WGS sequence"/>
</dbReference>
<keyword evidence="3" id="KW-1185">Reference proteome</keyword>
<name>A0AAW0QUC5_9PEZI</name>
<dbReference type="GO" id="GO:0032259">
    <property type="term" value="P:methylation"/>
    <property type="evidence" value="ECO:0007669"/>
    <property type="project" value="UniProtKB-KW"/>
</dbReference>
<proteinExistence type="predicted"/>
<dbReference type="AlphaFoldDB" id="A0AAW0QUC5"/>
<comment type="caution">
    <text evidence="2">The sequence shown here is derived from an EMBL/GenBank/DDBJ whole genome shotgun (WGS) entry which is preliminary data.</text>
</comment>
<protein>
    <submittedName>
        <fullName evidence="2">S-adenosyl-L-methionine-dependent methyltransferase</fullName>
    </submittedName>
</protein>
<feature type="region of interest" description="Disordered" evidence="1">
    <location>
        <begin position="296"/>
        <end position="391"/>
    </location>
</feature>